<dbReference type="Gene3D" id="3.30.460.20">
    <property type="entry name" value="CorA soluble domain-like"/>
    <property type="match status" value="1"/>
</dbReference>
<evidence type="ECO:0000313" key="11">
    <source>
        <dbReference type="EMBL" id="CAK9104271.1"/>
    </source>
</evidence>
<dbReference type="InterPro" id="IPR045861">
    <property type="entry name" value="CorA_cytoplasmic_dom"/>
</dbReference>
<keyword evidence="4" id="KW-1003">Cell membrane</keyword>
<gene>
    <name evidence="11" type="ORF">SCF082_LOCUS48666</name>
</gene>
<keyword evidence="7 10" id="KW-0472">Membrane</keyword>
<comment type="subcellular location">
    <subcellularLocation>
        <location evidence="1">Cell membrane</location>
        <topology evidence="1">Multi-pass membrane protein</topology>
    </subcellularLocation>
</comment>
<dbReference type="SUPFAM" id="SSF143865">
    <property type="entry name" value="CorA soluble domain-like"/>
    <property type="match status" value="1"/>
</dbReference>
<keyword evidence="12" id="KW-1185">Reference proteome</keyword>
<evidence type="ECO:0000256" key="6">
    <source>
        <dbReference type="ARBA" id="ARBA00022989"/>
    </source>
</evidence>
<reference evidence="11 12" key="1">
    <citation type="submission" date="2024-02" db="EMBL/GenBank/DDBJ databases">
        <authorList>
            <person name="Chen Y."/>
            <person name="Shah S."/>
            <person name="Dougan E. K."/>
            <person name="Thang M."/>
            <person name="Chan C."/>
        </authorList>
    </citation>
    <scope>NUCLEOTIDE SEQUENCE [LARGE SCALE GENOMIC DNA]</scope>
</reference>
<protein>
    <submittedName>
        <fullName evidence="11">Metal ion transporter YfjQ</fullName>
    </submittedName>
</protein>
<comment type="similarity">
    <text evidence="2">Belongs to the CorA metal ion transporter (MIT) (TC 1.A.35) family.</text>
</comment>
<accession>A0ABP0RY85</accession>
<dbReference type="InterPro" id="IPR045863">
    <property type="entry name" value="CorA_TM1_TM2"/>
</dbReference>
<feature type="coiled-coil region" evidence="8">
    <location>
        <begin position="485"/>
        <end position="526"/>
    </location>
</feature>
<evidence type="ECO:0000256" key="3">
    <source>
        <dbReference type="ARBA" id="ARBA00022448"/>
    </source>
</evidence>
<feature type="region of interest" description="Disordered" evidence="9">
    <location>
        <begin position="623"/>
        <end position="650"/>
    </location>
</feature>
<evidence type="ECO:0000256" key="10">
    <source>
        <dbReference type="SAM" id="Phobius"/>
    </source>
</evidence>
<evidence type="ECO:0000256" key="8">
    <source>
        <dbReference type="SAM" id="Coils"/>
    </source>
</evidence>
<keyword evidence="6 10" id="KW-1133">Transmembrane helix</keyword>
<keyword evidence="5 10" id="KW-0812">Transmembrane</keyword>
<keyword evidence="3" id="KW-0813">Transport</keyword>
<evidence type="ECO:0000256" key="7">
    <source>
        <dbReference type="ARBA" id="ARBA00023136"/>
    </source>
</evidence>
<sequence length="650" mass="73099">MVERRRVLRWAASTEPTNYLESLRTSDEMFGAEGRPIHALEKAQSDLDLWFSLANSTYFPVLMRQLRESLSGSESLAADSEIRESNLRSRNIRENMLEEHFDLTPERIKEIFEQVSQGEKIQTAQQLMEGLSRIGVTCSDLAPLSSAFDLVGRRSGPGCHSGMHADELDVILSRVKLAQLLGRGEGSVSWSVPSGRLTLVDYTMQDAVMQDLQAEKLLHFFFGHRSHSSSFGKGPVQRWLHLRGCHLMLLMALTVKYRLSPLGVEDIIEQGPTKVDQHGVNIFITLDQLYVKNSGRLGVAPVQIGSSHVTLILSAPHRPDTLITVVQPSRNVHKDWPSEVCRVDSHEADDTWVEVLRQRLKRTRSRLAEHDVRYLGLQIVQLCVDNLVSVVRAFSARLVHLDQELQERSQRELDSDQSHVPPASWLSEVSLIRLQLAVVSRRLRNARNMLRRLEGMVPGDASLESRLSGYLQDVSDDVDGSLEDANHLTEKCNELSNAYDAALNREQSSQRRVAKEAERIEQVKQNRHAQKLNDILFVLTTATALFAPVQFLAGVYGMNFAIDGDPTMPELKWEYGYLYFWIVVIAYLIASGTLAVRLFRTLRIKQDAGHLLRNRQGTFSTLAGDSPRILEGATPVQDDGSSSPYHPLTG</sequence>
<dbReference type="InterPro" id="IPR002523">
    <property type="entry name" value="MgTranspt_CorA/ZnTranspt_ZntB"/>
</dbReference>
<dbReference type="SUPFAM" id="SSF144083">
    <property type="entry name" value="Magnesium transport protein CorA, transmembrane region"/>
    <property type="match status" value="1"/>
</dbReference>
<organism evidence="11 12">
    <name type="scientific">Durusdinium trenchii</name>
    <dbReference type="NCBI Taxonomy" id="1381693"/>
    <lineage>
        <taxon>Eukaryota</taxon>
        <taxon>Sar</taxon>
        <taxon>Alveolata</taxon>
        <taxon>Dinophyceae</taxon>
        <taxon>Suessiales</taxon>
        <taxon>Symbiodiniaceae</taxon>
        <taxon>Durusdinium</taxon>
    </lineage>
</organism>
<keyword evidence="8" id="KW-0175">Coiled coil</keyword>
<proteinExistence type="inferred from homology"/>
<evidence type="ECO:0000256" key="5">
    <source>
        <dbReference type="ARBA" id="ARBA00022692"/>
    </source>
</evidence>
<name>A0ABP0RY85_9DINO</name>
<evidence type="ECO:0000256" key="1">
    <source>
        <dbReference type="ARBA" id="ARBA00004651"/>
    </source>
</evidence>
<feature type="transmembrane region" description="Helical" evidence="10">
    <location>
        <begin position="578"/>
        <end position="599"/>
    </location>
</feature>
<evidence type="ECO:0000256" key="2">
    <source>
        <dbReference type="ARBA" id="ARBA00009765"/>
    </source>
</evidence>
<evidence type="ECO:0000256" key="4">
    <source>
        <dbReference type="ARBA" id="ARBA00022475"/>
    </source>
</evidence>
<dbReference type="PANTHER" id="PTHR46494">
    <property type="entry name" value="CORA FAMILY METAL ION TRANSPORTER (EUROFUNG)"/>
    <property type="match status" value="1"/>
</dbReference>
<feature type="transmembrane region" description="Helical" evidence="10">
    <location>
        <begin position="535"/>
        <end position="558"/>
    </location>
</feature>
<dbReference type="Proteomes" id="UP001642464">
    <property type="component" value="Unassembled WGS sequence"/>
</dbReference>
<dbReference type="Pfam" id="PF01544">
    <property type="entry name" value="CorA"/>
    <property type="match status" value="1"/>
</dbReference>
<dbReference type="PANTHER" id="PTHR46494:SF1">
    <property type="entry name" value="CORA FAMILY METAL ION TRANSPORTER (EUROFUNG)"/>
    <property type="match status" value="1"/>
</dbReference>
<comment type="caution">
    <text evidence="11">The sequence shown here is derived from an EMBL/GenBank/DDBJ whole genome shotgun (WGS) entry which is preliminary data.</text>
</comment>
<dbReference type="EMBL" id="CAXAMM010042350">
    <property type="protein sequence ID" value="CAK9104271.1"/>
    <property type="molecule type" value="Genomic_DNA"/>
</dbReference>
<evidence type="ECO:0000256" key="9">
    <source>
        <dbReference type="SAM" id="MobiDB-lite"/>
    </source>
</evidence>
<evidence type="ECO:0000313" key="12">
    <source>
        <dbReference type="Proteomes" id="UP001642464"/>
    </source>
</evidence>
<dbReference type="Gene3D" id="1.20.58.340">
    <property type="entry name" value="Magnesium transport protein CorA, transmembrane region"/>
    <property type="match status" value="2"/>
</dbReference>